<dbReference type="InterPro" id="IPR023091">
    <property type="entry name" value="MetalPrtase_cat_dom_sf_prd"/>
</dbReference>
<evidence type="ECO:0000313" key="8">
    <source>
        <dbReference type="EMBL" id="GAG25455.1"/>
    </source>
</evidence>
<evidence type="ECO:0000256" key="4">
    <source>
        <dbReference type="ARBA" id="ARBA00022723"/>
    </source>
</evidence>
<dbReference type="InterPro" id="IPR002036">
    <property type="entry name" value="YbeY"/>
</dbReference>
<dbReference type="GO" id="GO:0046872">
    <property type="term" value="F:metal ion binding"/>
    <property type="evidence" value="ECO:0007669"/>
    <property type="project" value="UniProtKB-KW"/>
</dbReference>
<organism evidence="8">
    <name type="scientific">marine sediment metagenome</name>
    <dbReference type="NCBI Taxonomy" id="412755"/>
    <lineage>
        <taxon>unclassified sequences</taxon>
        <taxon>metagenomes</taxon>
        <taxon>ecological metagenomes</taxon>
    </lineage>
</organism>
<evidence type="ECO:0000256" key="5">
    <source>
        <dbReference type="ARBA" id="ARBA00022759"/>
    </source>
</evidence>
<dbReference type="SUPFAM" id="SSF55486">
    <property type="entry name" value="Metalloproteases ('zincins'), catalytic domain"/>
    <property type="match status" value="1"/>
</dbReference>
<dbReference type="Gene3D" id="3.40.390.30">
    <property type="entry name" value="Metalloproteases ('zincins'), catalytic domain"/>
    <property type="match status" value="1"/>
</dbReference>
<evidence type="ECO:0000256" key="1">
    <source>
        <dbReference type="ARBA" id="ARBA00001947"/>
    </source>
</evidence>
<dbReference type="Pfam" id="PF02130">
    <property type="entry name" value="YbeY"/>
    <property type="match status" value="1"/>
</dbReference>
<comment type="cofactor">
    <cofactor evidence="1">
        <name>Zn(2+)</name>
        <dbReference type="ChEBI" id="CHEBI:29105"/>
    </cofactor>
</comment>
<evidence type="ECO:0000256" key="6">
    <source>
        <dbReference type="ARBA" id="ARBA00022801"/>
    </source>
</evidence>
<comment type="similarity">
    <text evidence="2">Belongs to the endoribonuclease YbeY family.</text>
</comment>
<comment type="caution">
    <text evidence="8">The sequence shown here is derived from an EMBL/GenBank/DDBJ whole genome shotgun (WGS) entry which is preliminary data.</text>
</comment>
<name>X0W4K0_9ZZZZ</name>
<evidence type="ECO:0000256" key="2">
    <source>
        <dbReference type="ARBA" id="ARBA00010875"/>
    </source>
</evidence>
<keyword evidence="4" id="KW-0479">Metal-binding</keyword>
<dbReference type="HAMAP" id="MF_00009">
    <property type="entry name" value="Endoribonucl_YbeY"/>
    <property type="match status" value="1"/>
</dbReference>
<keyword evidence="6" id="KW-0378">Hydrolase</keyword>
<dbReference type="AlphaFoldDB" id="X0W4K0"/>
<keyword evidence="5" id="KW-0255">Endonuclease</keyword>
<dbReference type="EMBL" id="BARS01037363">
    <property type="protein sequence ID" value="GAG25455.1"/>
    <property type="molecule type" value="Genomic_DNA"/>
</dbReference>
<evidence type="ECO:0000256" key="3">
    <source>
        <dbReference type="ARBA" id="ARBA00022722"/>
    </source>
</evidence>
<gene>
    <name evidence="8" type="ORF">S01H1_57300</name>
</gene>
<dbReference type="PANTHER" id="PTHR46986:SF1">
    <property type="entry name" value="ENDORIBONUCLEASE YBEY, CHLOROPLASTIC"/>
    <property type="match status" value="1"/>
</dbReference>
<sequence>MPARRVNPTVAIASTQRAVRVPRKRIAALVARLARQEGARLAHVDVAVVTGREMAAINRRYLGCAGATDVLSFDMSDELSDGLVAQVVVCGDVAARQAPRHGHSGPRELLLYVVHGLLHLTGYDDTTPAQAARMHARAEQLLAEVYPPARRRRPVKRRR</sequence>
<dbReference type="NCBIfam" id="TIGR00043">
    <property type="entry name" value="rRNA maturation RNase YbeY"/>
    <property type="match status" value="1"/>
</dbReference>
<dbReference type="GO" id="GO:0006364">
    <property type="term" value="P:rRNA processing"/>
    <property type="evidence" value="ECO:0007669"/>
    <property type="project" value="InterPro"/>
</dbReference>
<reference evidence="8" key="1">
    <citation type="journal article" date="2014" name="Front. Microbiol.">
        <title>High frequency of phylogenetically diverse reductive dehalogenase-homologous genes in deep subseafloor sedimentary metagenomes.</title>
        <authorList>
            <person name="Kawai M."/>
            <person name="Futagami T."/>
            <person name="Toyoda A."/>
            <person name="Takaki Y."/>
            <person name="Nishi S."/>
            <person name="Hori S."/>
            <person name="Arai W."/>
            <person name="Tsubouchi T."/>
            <person name="Morono Y."/>
            <person name="Uchiyama I."/>
            <person name="Ito T."/>
            <person name="Fujiyama A."/>
            <person name="Inagaki F."/>
            <person name="Takami H."/>
        </authorList>
    </citation>
    <scope>NUCLEOTIDE SEQUENCE</scope>
    <source>
        <strain evidence="8">Expedition CK06-06</strain>
    </source>
</reference>
<proteinExistence type="inferred from homology"/>
<dbReference type="PANTHER" id="PTHR46986">
    <property type="entry name" value="ENDORIBONUCLEASE YBEY, CHLOROPLASTIC"/>
    <property type="match status" value="1"/>
</dbReference>
<keyword evidence="3" id="KW-0540">Nuclease</keyword>
<accession>X0W4K0</accession>
<keyword evidence="7" id="KW-0862">Zinc</keyword>
<dbReference type="GO" id="GO:0004222">
    <property type="term" value="F:metalloendopeptidase activity"/>
    <property type="evidence" value="ECO:0007669"/>
    <property type="project" value="InterPro"/>
</dbReference>
<protein>
    <submittedName>
        <fullName evidence="8">Uncharacterized protein</fullName>
    </submittedName>
</protein>
<evidence type="ECO:0000256" key="7">
    <source>
        <dbReference type="ARBA" id="ARBA00022833"/>
    </source>
</evidence>
<dbReference type="GO" id="GO:0004519">
    <property type="term" value="F:endonuclease activity"/>
    <property type="evidence" value="ECO:0007669"/>
    <property type="project" value="UniProtKB-KW"/>
</dbReference>